<evidence type="ECO:0000256" key="1">
    <source>
        <dbReference type="SAM" id="MobiDB-lite"/>
    </source>
</evidence>
<name>A0A9P4NU75_9PEZI</name>
<feature type="region of interest" description="Disordered" evidence="1">
    <location>
        <begin position="348"/>
        <end position="370"/>
    </location>
</feature>
<feature type="region of interest" description="Disordered" evidence="1">
    <location>
        <begin position="141"/>
        <end position="195"/>
    </location>
</feature>
<dbReference type="Gene3D" id="3.40.50.150">
    <property type="entry name" value="Vaccinia Virus protein VP39"/>
    <property type="match status" value="1"/>
</dbReference>
<keyword evidence="3" id="KW-1185">Reference proteome</keyword>
<dbReference type="EMBL" id="MU007030">
    <property type="protein sequence ID" value="KAF2431702.1"/>
    <property type="molecule type" value="Genomic_DNA"/>
</dbReference>
<feature type="region of interest" description="Disordered" evidence="1">
    <location>
        <begin position="211"/>
        <end position="266"/>
    </location>
</feature>
<feature type="region of interest" description="Disordered" evidence="1">
    <location>
        <begin position="385"/>
        <end position="440"/>
    </location>
</feature>
<dbReference type="SUPFAM" id="SSF53335">
    <property type="entry name" value="S-adenosyl-L-methionine-dependent methyltransferases"/>
    <property type="match status" value="1"/>
</dbReference>
<feature type="compositionally biased region" description="Basic and acidic residues" evidence="1">
    <location>
        <begin position="399"/>
        <end position="409"/>
    </location>
</feature>
<organism evidence="2 3">
    <name type="scientific">Tothia fuscella</name>
    <dbReference type="NCBI Taxonomy" id="1048955"/>
    <lineage>
        <taxon>Eukaryota</taxon>
        <taxon>Fungi</taxon>
        <taxon>Dikarya</taxon>
        <taxon>Ascomycota</taxon>
        <taxon>Pezizomycotina</taxon>
        <taxon>Dothideomycetes</taxon>
        <taxon>Pleosporomycetidae</taxon>
        <taxon>Venturiales</taxon>
        <taxon>Cylindrosympodiaceae</taxon>
        <taxon>Tothia</taxon>
    </lineage>
</organism>
<dbReference type="AlphaFoldDB" id="A0A9P4NU75"/>
<proteinExistence type="predicted"/>
<sequence>MADDSVESIKKTLEAKSKFPAYGTEAYWEGRFKDDTTTYDWLEHANILDADIIEALKKTEDVAPRILHIGCGTSMLSIHLRAFIKDPRQLQHIDFSAEAIELGSKMERDTFSFSLDDEGSIDDANTAKMVGQPAFAKDVLSEPTEHTEPVSKETQEALQESEIPFDNSGPSGVPGKDEPPIPEHDGHSSDHTENESLETLAIAETLHRVSQEPLQTPGPLPQGLETAPNKSTLPTIPDKKEEPALPPAESETQDDTKQTTDDEDAWEDETPIQAAQSQQMPMSTWTVTSLLSLQSIISTCSLGAYQVIVDKSCCDAIACASWVDVPLPYFLYIDKGKHEQPQVMQYSRVTSPRCQSPQLESIPESEAEDEDEIVVASLSELVVQDNREAEETAPMSPIDIDKSESENHESFVTSAIKDESTPLAPPSSSNLEESKEDEEEDTLSIYPVNLLAIHLALVAKPGAHWIALSYSTDRWPWIREDTSSSPSLSLPSSSSSPSTSPPVLQITELLCDQSLPKDLLEKGFPDPGKLWKLLKKELIEGGYGHWIYVFERTGVELRVRGM</sequence>
<protein>
    <recommendedName>
        <fullName evidence="4">Methyltransferase domain-containing protein</fullName>
    </recommendedName>
</protein>
<gene>
    <name evidence="2" type="ORF">EJ08DRAFT_648684</name>
</gene>
<evidence type="ECO:0008006" key="4">
    <source>
        <dbReference type="Google" id="ProtNLM"/>
    </source>
</evidence>
<feature type="compositionally biased region" description="Low complexity" evidence="1">
    <location>
        <begin position="211"/>
        <end position="225"/>
    </location>
</feature>
<evidence type="ECO:0000313" key="3">
    <source>
        <dbReference type="Proteomes" id="UP000800235"/>
    </source>
</evidence>
<feature type="compositionally biased region" description="Basic and acidic residues" evidence="1">
    <location>
        <begin position="141"/>
        <end position="155"/>
    </location>
</feature>
<reference evidence="2" key="1">
    <citation type="journal article" date="2020" name="Stud. Mycol.">
        <title>101 Dothideomycetes genomes: a test case for predicting lifestyles and emergence of pathogens.</title>
        <authorList>
            <person name="Haridas S."/>
            <person name="Albert R."/>
            <person name="Binder M."/>
            <person name="Bloem J."/>
            <person name="Labutti K."/>
            <person name="Salamov A."/>
            <person name="Andreopoulos B."/>
            <person name="Baker S."/>
            <person name="Barry K."/>
            <person name="Bills G."/>
            <person name="Bluhm B."/>
            <person name="Cannon C."/>
            <person name="Castanera R."/>
            <person name="Culley D."/>
            <person name="Daum C."/>
            <person name="Ezra D."/>
            <person name="Gonzalez J."/>
            <person name="Henrissat B."/>
            <person name="Kuo A."/>
            <person name="Liang C."/>
            <person name="Lipzen A."/>
            <person name="Lutzoni F."/>
            <person name="Magnuson J."/>
            <person name="Mondo S."/>
            <person name="Nolan M."/>
            <person name="Ohm R."/>
            <person name="Pangilinan J."/>
            <person name="Park H.-J."/>
            <person name="Ramirez L."/>
            <person name="Alfaro M."/>
            <person name="Sun H."/>
            <person name="Tritt A."/>
            <person name="Yoshinaga Y."/>
            <person name="Zwiers L.-H."/>
            <person name="Turgeon B."/>
            <person name="Goodwin S."/>
            <person name="Spatafora J."/>
            <person name="Crous P."/>
            <person name="Grigoriev I."/>
        </authorList>
    </citation>
    <scope>NUCLEOTIDE SEQUENCE</scope>
    <source>
        <strain evidence="2">CBS 130266</strain>
    </source>
</reference>
<feature type="compositionally biased region" description="Polar residues" evidence="1">
    <location>
        <begin position="348"/>
        <end position="359"/>
    </location>
</feature>
<evidence type="ECO:0000313" key="2">
    <source>
        <dbReference type="EMBL" id="KAF2431702.1"/>
    </source>
</evidence>
<dbReference type="Proteomes" id="UP000800235">
    <property type="component" value="Unassembled WGS sequence"/>
</dbReference>
<dbReference type="InterPro" id="IPR029063">
    <property type="entry name" value="SAM-dependent_MTases_sf"/>
</dbReference>
<comment type="caution">
    <text evidence="2">The sequence shown here is derived from an EMBL/GenBank/DDBJ whole genome shotgun (WGS) entry which is preliminary data.</text>
</comment>
<feature type="compositionally biased region" description="Basic and acidic residues" evidence="1">
    <location>
        <begin position="175"/>
        <end position="194"/>
    </location>
</feature>
<accession>A0A9P4NU75</accession>
<dbReference type="OrthoDB" id="411785at2759"/>